<feature type="domain" description="CoA carboxyltransferase N-terminal" evidence="2">
    <location>
        <begin position="3"/>
        <end position="259"/>
    </location>
</feature>
<dbReference type="PANTHER" id="PTHR43842">
    <property type="entry name" value="PROPIONYL-COA CARBOXYLASE BETA CHAIN"/>
    <property type="match status" value="1"/>
</dbReference>
<dbReference type="PROSITE" id="PS50980">
    <property type="entry name" value="COA_CT_NTER"/>
    <property type="match status" value="1"/>
</dbReference>
<dbReference type="AlphaFoldDB" id="A0A7G6DZB2"/>
<comment type="similarity">
    <text evidence="1">Belongs to the AccD/PCCB family.</text>
</comment>
<dbReference type="GO" id="GO:0003989">
    <property type="term" value="F:acetyl-CoA carboxylase activity"/>
    <property type="evidence" value="ECO:0007669"/>
    <property type="project" value="UniProtKB-ARBA"/>
</dbReference>
<reference evidence="4 6" key="2">
    <citation type="journal article" date="2019" name="Front. Microbiol.">
        <title>Thermoanaerosceptrum fracticalcis gen. nov. sp. nov., a Novel Fumarate-Fermenting Microorganism From a Deep Fractured Carbonate Aquifer of the US Great Basin.</title>
        <authorList>
            <person name="Hamilton-Brehm S.D."/>
            <person name="Stewart L.E."/>
            <person name="Zavarin M."/>
            <person name="Caldwell M."/>
            <person name="Lawson P.A."/>
            <person name="Onstott T.C."/>
            <person name="Grzymski J."/>
            <person name="Neveux I."/>
            <person name="Lollar B.S."/>
            <person name="Russell C.E."/>
            <person name="Moser D.P."/>
        </authorList>
    </citation>
    <scope>NUCLEOTIDE SEQUENCE [LARGE SCALE GENOMIC DNA]</scope>
    <source>
        <strain evidence="4 6">DRI-13</strain>
    </source>
</reference>
<evidence type="ECO:0000259" key="3">
    <source>
        <dbReference type="PROSITE" id="PS50989"/>
    </source>
</evidence>
<dbReference type="SUPFAM" id="SSF52096">
    <property type="entry name" value="ClpP/crotonase"/>
    <property type="match status" value="2"/>
</dbReference>
<dbReference type="FunFam" id="3.90.226.10:FF:000017">
    <property type="entry name" value="Propionyl-CoA carboxylase subunit beta 5"/>
    <property type="match status" value="1"/>
</dbReference>
<dbReference type="KEGG" id="tfr:BR63_17725"/>
<dbReference type="GO" id="GO:0015977">
    <property type="term" value="P:carbon fixation"/>
    <property type="evidence" value="ECO:0007669"/>
    <property type="project" value="UniProtKB-ARBA"/>
</dbReference>
<dbReference type="Proteomes" id="UP000515847">
    <property type="component" value="Chromosome"/>
</dbReference>
<dbReference type="KEGG" id="tfr:BR63_01815"/>
<dbReference type="EMBL" id="CP045798">
    <property type="protein sequence ID" value="QNB47935.1"/>
    <property type="molecule type" value="Genomic_DNA"/>
</dbReference>
<dbReference type="PROSITE" id="PS50989">
    <property type="entry name" value="COA_CT_CTER"/>
    <property type="match status" value="1"/>
</dbReference>
<name>A0A7G6DZB2_THEFR</name>
<dbReference type="PANTHER" id="PTHR43842:SF2">
    <property type="entry name" value="PROPIONYL-COA CARBOXYLASE BETA CHAIN, MITOCHONDRIAL"/>
    <property type="match status" value="1"/>
</dbReference>
<reference evidence="4" key="3">
    <citation type="submission" date="2019-10" db="EMBL/GenBank/DDBJ databases">
        <authorList>
            <person name="Murphy T.R."/>
        </authorList>
    </citation>
    <scope>NUCLEOTIDE SEQUENCE</scope>
    <source>
        <strain evidence="4">DRI-13</strain>
    </source>
</reference>
<dbReference type="RefSeq" id="WP_187142746.1">
    <property type="nucleotide sequence ID" value="NZ_CP045798.1"/>
</dbReference>
<evidence type="ECO:0000256" key="1">
    <source>
        <dbReference type="ARBA" id="ARBA00006102"/>
    </source>
</evidence>
<feature type="domain" description="CoA carboxyltransferase C-terminal" evidence="3">
    <location>
        <begin position="266"/>
        <end position="498"/>
    </location>
</feature>
<dbReference type="InterPro" id="IPR011762">
    <property type="entry name" value="COA_CT_N"/>
</dbReference>
<evidence type="ECO:0000313" key="5">
    <source>
        <dbReference type="EMBL" id="QNB47935.1"/>
    </source>
</evidence>
<keyword evidence="6" id="KW-1185">Reference proteome</keyword>
<dbReference type="FunFam" id="3.90.226.10:FF:000016">
    <property type="entry name" value="Propionyl-CoA carboxylase, beta subunit"/>
    <property type="match status" value="1"/>
</dbReference>
<accession>A0A7G6DZB2</accession>
<evidence type="ECO:0000313" key="6">
    <source>
        <dbReference type="Proteomes" id="UP000515847"/>
    </source>
</evidence>
<reference evidence="4" key="1">
    <citation type="submission" date="2014-08" db="EMBL/GenBank/DDBJ databases">
        <authorList>
            <consortium name="DOE Joint Genome Institute"/>
            <person name="Grzymski J.J."/>
            <person name="Huntemann M."/>
            <person name="Han J."/>
            <person name="Chen A."/>
            <person name="Kyrpides N."/>
            <person name="Mavromatis K."/>
            <person name="Markowitz V."/>
            <person name="Palaniappan K."/>
            <person name="Ivanova N."/>
            <person name="Schaumberg A."/>
            <person name="Pati A."/>
            <person name="Liolios K."/>
            <person name="Nordberg H.P."/>
            <person name="Cantor M.N."/>
            <person name="Hua S.X."/>
            <person name="Woyke T."/>
        </authorList>
    </citation>
    <scope>NUCLEOTIDE SEQUENCE</scope>
    <source>
        <strain evidence="4">DRI-13</strain>
    </source>
</reference>
<proteinExistence type="inferred from homology"/>
<dbReference type="InterPro" id="IPR011763">
    <property type="entry name" value="COA_CT_C"/>
</dbReference>
<dbReference type="Pfam" id="PF01039">
    <property type="entry name" value="Carboxyl_trans"/>
    <property type="match status" value="1"/>
</dbReference>
<keyword evidence="4" id="KW-0808">Transferase</keyword>
<organism evidence="4 6">
    <name type="scientific">Thermanaerosceptrum fracticalcis</name>
    <dbReference type="NCBI Taxonomy" id="1712410"/>
    <lineage>
        <taxon>Bacteria</taxon>
        <taxon>Bacillati</taxon>
        <taxon>Bacillota</taxon>
        <taxon>Clostridia</taxon>
        <taxon>Eubacteriales</taxon>
        <taxon>Peptococcaceae</taxon>
        <taxon>Thermanaerosceptrum</taxon>
    </lineage>
</organism>
<dbReference type="EMBL" id="CP045798">
    <property type="protein sequence ID" value="QNB45166.1"/>
    <property type="molecule type" value="Genomic_DNA"/>
</dbReference>
<dbReference type="GO" id="GO:0004658">
    <property type="term" value="F:propionyl-CoA carboxylase activity"/>
    <property type="evidence" value="ECO:0007669"/>
    <property type="project" value="UniProtKB-ARBA"/>
</dbReference>
<evidence type="ECO:0000313" key="4">
    <source>
        <dbReference type="EMBL" id="QNB45166.1"/>
    </source>
</evidence>
<dbReference type="InterPro" id="IPR051047">
    <property type="entry name" value="AccD/PCCB"/>
</dbReference>
<dbReference type="InterPro" id="IPR029045">
    <property type="entry name" value="ClpP/crotonase-like_dom_sf"/>
</dbReference>
<dbReference type="Gene3D" id="3.90.226.10">
    <property type="entry name" value="2-enoyl-CoA Hydratase, Chain A, domain 1"/>
    <property type="match status" value="2"/>
</dbReference>
<dbReference type="InterPro" id="IPR034733">
    <property type="entry name" value="AcCoA_carboxyl_beta"/>
</dbReference>
<dbReference type="GO" id="GO:0009317">
    <property type="term" value="C:acetyl-CoA carboxylase complex"/>
    <property type="evidence" value="ECO:0007669"/>
    <property type="project" value="UniProtKB-ARBA"/>
</dbReference>
<evidence type="ECO:0000259" key="2">
    <source>
        <dbReference type="PROSITE" id="PS50980"/>
    </source>
</evidence>
<sequence length="516" mass="56006">MSTKAKIDDLLARSKKIESGGGQKAIDKQHQSGKLTARERIEKLLDPGTFTELDKFVAHRCVNFDMAGKEAPGEGVVTGYGTIDGRLVYVFAQDFTVLGGSLGEMHAAKICKVMDLAVKMGAPCIGLNDSGGARIQEAVDALSGYGQIFYRNTLASGVIPQISVIMGPCAGGAVYSPALTDFVFMVKNTARMFITGPQVIKAVTGEEVSDEQLGGAMTHNRTSGVAHFAAENEEDCFRQIRTLLSYLPSNNLENPPYLESGDDPGRMDESLNEIIPDNPNAAYDMVELIQKIVDNGQFFQTQPLYAPNMLTGFARINGQVIGIIANQPKVMAGCLDINASDKAARFIRFCDAFNIPIVTFVDVPGYLPGTNQEYGGIIRHGAKLLYAYSEATVPKVTVITRKAYGGAYIGMCSRHLGADQVMAWPTAEIAVMGAEGAANIIFRKDIETAADPAKERAERIADYRERFATPYVAAERGYVDMVIEPKETRPRLANALEMLSTKRETRPAKKHGNIPL</sequence>
<reference evidence="4" key="4">
    <citation type="submission" date="2020-09" db="EMBL/GenBank/DDBJ databases">
        <title>Closed Genome of Thermoanaerosceptrum fracticalcis.</title>
        <authorList>
            <person name="Hamilton-Brehm S.D."/>
            <person name="Xiao R."/>
        </authorList>
    </citation>
    <scope>NUCLEOTIDE SEQUENCE</scope>
    <source>
        <strain evidence="4">DRI-13</strain>
    </source>
</reference>
<protein>
    <submittedName>
        <fullName evidence="4">Methylmalonyl-CoA carboxyltransferase</fullName>
    </submittedName>
</protein>
<gene>
    <name evidence="4" type="ORF">BR63_01815</name>
    <name evidence="5" type="ORF">BR63_17725</name>
</gene>
<dbReference type="GO" id="GO:0016740">
    <property type="term" value="F:transferase activity"/>
    <property type="evidence" value="ECO:0007669"/>
    <property type="project" value="UniProtKB-KW"/>
</dbReference>